<keyword evidence="6" id="KW-0808">Transferase</keyword>
<keyword evidence="7" id="KW-0227">DNA damage</keyword>
<keyword evidence="8" id="KW-0234">DNA repair</keyword>
<dbReference type="CDD" id="cd06445">
    <property type="entry name" value="ATase"/>
    <property type="match status" value="1"/>
</dbReference>
<dbReference type="PANTHER" id="PTHR10815">
    <property type="entry name" value="METHYLATED-DNA--PROTEIN-CYSTEINE METHYLTRANSFERASE"/>
    <property type="match status" value="1"/>
</dbReference>
<protein>
    <recommendedName>
        <fullName evidence="4">Methylated-DNA--protein-cysteine methyltransferase</fullName>
        <ecNumber evidence="3">2.1.1.63</ecNumber>
    </recommendedName>
    <alternativeName>
        <fullName evidence="9">6-O-methylguanine-DNA methyltransferase</fullName>
    </alternativeName>
    <alternativeName>
        <fullName evidence="10">O-6-methylguanine-DNA-alkyltransferase</fullName>
    </alternativeName>
</protein>
<dbReference type="Pfam" id="PF01035">
    <property type="entry name" value="DNA_binding_1"/>
    <property type="match status" value="1"/>
</dbReference>
<dbReference type="Gene3D" id="1.10.10.10">
    <property type="entry name" value="Winged helix-like DNA-binding domain superfamily/Winged helix DNA-binding domain"/>
    <property type="match status" value="1"/>
</dbReference>
<dbReference type="InterPro" id="IPR014048">
    <property type="entry name" value="MethylDNA_cys_MeTrfase_DNA-bd"/>
</dbReference>
<dbReference type="SUPFAM" id="SSF53155">
    <property type="entry name" value="Methylated DNA-protein cysteine methyltransferase domain"/>
    <property type="match status" value="1"/>
</dbReference>
<evidence type="ECO:0000256" key="3">
    <source>
        <dbReference type="ARBA" id="ARBA00011918"/>
    </source>
</evidence>
<comment type="similarity">
    <text evidence="2">Belongs to the MGMT family.</text>
</comment>
<dbReference type="GO" id="GO:0032259">
    <property type="term" value="P:methylation"/>
    <property type="evidence" value="ECO:0007669"/>
    <property type="project" value="UniProtKB-KW"/>
</dbReference>
<accession>A0A821X0R3</accession>
<dbReference type="PANTHER" id="PTHR10815:SF13">
    <property type="entry name" value="METHYLATED-DNA--PROTEIN-CYSTEINE METHYLTRANSFERASE"/>
    <property type="match status" value="1"/>
</dbReference>
<dbReference type="InterPro" id="IPR036217">
    <property type="entry name" value="MethylDNA_cys_MeTrfase_DNAb"/>
</dbReference>
<evidence type="ECO:0000256" key="11">
    <source>
        <dbReference type="ARBA" id="ARBA00049348"/>
    </source>
</evidence>
<proteinExistence type="inferred from homology"/>
<dbReference type="Proteomes" id="UP000663880">
    <property type="component" value="Unassembled WGS sequence"/>
</dbReference>
<feature type="domain" description="Methylated-DNA-[protein]-cysteine S-methyltransferase DNA binding" evidence="12">
    <location>
        <begin position="71"/>
        <end position="150"/>
    </location>
</feature>
<comment type="catalytic activity">
    <reaction evidence="1">
        <text>a 4-O-methyl-thymidine in DNA + L-cysteinyl-[protein] = a thymidine in DNA + S-methyl-L-cysteinyl-[protein]</text>
        <dbReference type="Rhea" id="RHEA:53428"/>
        <dbReference type="Rhea" id="RHEA-COMP:10131"/>
        <dbReference type="Rhea" id="RHEA-COMP:10132"/>
        <dbReference type="Rhea" id="RHEA-COMP:13555"/>
        <dbReference type="Rhea" id="RHEA-COMP:13556"/>
        <dbReference type="ChEBI" id="CHEBI:29950"/>
        <dbReference type="ChEBI" id="CHEBI:82612"/>
        <dbReference type="ChEBI" id="CHEBI:137386"/>
        <dbReference type="ChEBI" id="CHEBI:137387"/>
        <dbReference type="EC" id="2.1.1.63"/>
    </reaction>
</comment>
<evidence type="ECO:0000256" key="10">
    <source>
        <dbReference type="ARBA" id="ARBA00031621"/>
    </source>
</evidence>
<dbReference type="PROSITE" id="PS00374">
    <property type="entry name" value="MGMT"/>
    <property type="match status" value="1"/>
</dbReference>
<dbReference type="NCBIfam" id="TIGR00589">
    <property type="entry name" value="ogt"/>
    <property type="match status" value="1"/>
</dbReference>
<evidence type="ECO:0000313" key="14">
    <source>
        <dbReference type="Proteomes" id="UP000663880"/>
    </source>
</evidence>
<evidence type="ECO:0000256" key="8">
    <source>
        <dbReference type="ARBA" id="ARBA00023204"/>
    </source>
</evidence>
<dbReference type="Gene3D" id="3.30.160.70">
    <property type="entry name" value="Methylated DNA-protein cysteine methyltransferase domain"/>
    <property type="match status" value="1"/>
</dbReference>
<evidence type="ECO:0000256" key="2">
    <source>
        <dbReference type="ARBA" id="ARBA00008711"/>
    </source>
</evidence>
<keyword evidence="5" id="KW-0489">Methyltransferase</keyword>
<reference evidence="13" key="1">
    <citation type="submission" date="2021-02" db="EMBL/GenBank/DDBJ databases">
        <authorList>
            <person name="Steward A R."/>
        </authorList>
    </citation>
    <scope>NUCLEOTIDE SEQUENCE</scope>
</reference>
<dbReference type="EC" id="2.1.1.63" evidence="3"/>
<evidence type="ECO:0000256" key="6">
    <source>
        <dbReference type="ARBA" id="ARBA00022679"/>
    </source>
</evidence>
<dbReference type="AlphaFoldDB" id="A0A821X0R3"/>
<sequence length="153" mass="17153">MAAGDDEFLYIVAFKDSKNVKDIFVKVAKELSCEFVNKKNKLLENFEVQLKDYFDGKLKNFSIPIKFFGTDFQKKVWDLLYKQDYGTTQTYGDLAKALGRSGSHARAIGAACGANGHIIVIPCHRIVASGSKGGFSSGGDRKEWLLHHEHKYN</sequence>
<evidence type="ECO:0000256" key="5">
    <source>
        <dbReference type="ARBA" id="ARBA00022603"/>
    </source>
</evidence>
<gene>
    <name evidence="13" type="ORF">PMACD_LOCUS14094</name>
</gene>
<evidence type="ECO:0000256" key="4">
    <source>
        <dbReference type="ARBA" id="ARBA00015377"/>
    </source>
</evidence>
<comment type="caution">
    <text evidence="13">The sequence shown here is derived from an EMBL/GenBank/DDBJ whole genome shotgun (WGS) entry which is preliminary data.</text>
</comment>
<name>A0A821X0R3_9NEOP</name>
<evidence type="ECO:0000313" key="13">
    <source>
        <dbReference type="EMBL" id="CAF4933935.1"/>
    </source>
</evidence>
<evidence type="ECO:0000259" key="12">
    <source>
        <dbReference type="Pfam" id="PF01035"/>
    </source>
</evidence>
<dbReference type="GO" id="GO:0006281">
    <property type="term" value="P:DNA repair"/>
    <property type="evidence" value="ECO:0007669"/>
    <property type="project" value="UniProtKB-KW"/>
</dbReference>
<dbReference type="InterPro" id="IPR036631">
    <property type="entry name" value="MGMT_N_sf"/>
</dbReference>
<evidence type="ECO:0000256" key="9">
    <source>
        <dbReference type="ARBA" id="ARBA00030795"/>
    </source>
</evidence>
<comment type="catalytic activity">
    <reaction evidence="11">
        <text>a 6-O-methyl-2'-deoxyguanosine in DNA + L-cysteinyl-[protein] = S-methyl-L-cysteinyl-[protein] + a 2'-deoxyguanosine in DNA</text>
        <dbReference type="Rhea" id="RHEA:24000"/>
        <dbReference type="Rhea" id="RHEA-COMP:10131"/>
        <dbReference type="Rhea" id="RHEA-COMP:10132"/>
        <dbReference type="Rhea" id="RHEA-COMP:11367"/>
        <dbReference type="Rhea" id="RHEA-COMP:11368"/>
        <dbReference type="ChEBI" id="CHEBI:29950"/>
        <dbReference type="ChEBI" id="CHEBI:82612"/>
        <dbReference type="ChEBI" id="CHEBI:85445"/>
        <dbReference type="ChEBI" id="CHEBI:85448"/>
        <dbReference type="EC" id="2.1.1.63"/>
    </reaction>
</comment>
<evidence type="ECO:0000256" key="7">
    <source>
        <dbReference type="ARBA" id="ARBA00022763"/>
    </source>
</evidence>
<keyword evidence="14" id="KW-1185">Reference proteome</keyword>
<dbReference type="EMBL" id="CAJOBZ010000063">
    <property type="protein sequence ID" value="CAF4933935.1"/>
    <property type="molecule type" value="Genomic_DNA"/>
</dbReference>
<dbReference type="InterPro" id="IPR036388">
    <property type="entry name" value="WH-like_DNA-bd_sf"/>
</dbReference>
<dbReference type="InterPro" id="IPR001497">
    <property type="entry name" value="MethylDNA_cys_MeTrfase_AS"/>
</dbReference>
<organism evidence="13 14">
    <name type="scientific">Pieris macdunnoughi</name>
    <dbReference type="NCBI Taxonomy" id="345717"/>
    <lineage>
        <taxon>Eukaryota</taxon>
        <taxon>Metazoa</taxon>
        <taxon>Ecdysozoa</taxon>
        <taxon>Arthropoda</taxon>
        <taxon>Hexapoda</taxon>
        <taxon>Insecta</taxon>
        <taxon>Pterygota</taxon>
        <taxon>Neoptera</taxon>
        <taxon>Endopterygota</taxon>
        <taxon>Lepidoptera</taxon>
        <taxon>Glossata</taxon>
        <taxon>Ditrysia</taxon>
        <taxon>Papilionoidea</taxon>
        <taxon>Pieridae</taxon>
        <taxon>Pierinae</taxon>
        <taxon>Pieris</taxon>
    </lineage>
</organism>
<dbReference type="GO" id="GO:0003908">
    <property type="term" value="F:methylated-DNA-[protein]-cysteine S-methyltransferase activity"/>
    <property type="evidence" value="ECO:0007669"/>
    <property type="project" value="UniProtKB-EC"/>
</dbReference>
<dbReference type="SUPFAM" id="SSF46767">
    <property type="entry name" value="Methylated DNA-protein cysteine methyltransferase, C-terminal domain"/>
    <property type="match status" value="1"/>
</dbReference>
<evidence type="ECO:0000256" key="1">
    <source>
        <dbReference type="ARBA" id="ARBA00001286"/>
    </source>
</evidence>
<dbReference type="OrthoDB" id="1907495at2759"/>